<sequence>MNIALSTLFSKIIGPRRQGTIQGIFQMSGSSGRMMAPLIIRPTPKVAITNQTSSMMFLVVFGSLIALTLSQTCRTPPLRTKPICADKKNPLTGDSDCPRMTNFCQNSAYRSLMEMECPKTCGYCR</sequence>
<name>A0A1I7X3P3_HETBA</name>
<reference evidence="6" key="1">
    <citation type="submission" date="2016-11" db="UniProtKB">
        <authorList>
            <consortium name="WormBaseParasite"/>
        </authorList>
    </citation>
    <scope>IDENTIFICATION</scope>
</reference>
<evidence type="ECO:0000259" key="4">
    <source>
        <dbReference type="PROSITE" id="PS51670"/>
    </source>
</evidence>
<dbReference type="Pfam" id="PF01549">
    <property type="entry name" value="ShK"/>
    <property type="match status" value="1"/>
</dbReference>
<protein>
    <submittedName>
        <fullName evidence="6">ShKT domain-containing protein</fullName>
    </submittedName>
</protein>
<dbReference type="WBParaSite" id="Hba_12132">
    <property type="protein sequence ID" value="Hba_12132"/>
    <property type="gene ID" value="Hba_12132"/>
</dbReference>
<evidence type="ECO:0000256" key="3">
    <source>
        <dbReference type="PROSITE-ProRule" id="PRU01005"/>
    </source>
</evidence>
<evidence type="ECO:0000256" key="1">
    <source>
        <dbReference type="ARBA" id="ARBA00022729"/>
    </source>
</evidence>
<evidence type="ECO:0000256" key="2">
    <source>
        <dbReference type="ARBA" id="ARBA00023157"/>
    </source>
</evidence>
<dbReference type="AlphaFoldDB" id="A0A1I7X3P3"/>
<accession>A0A1I7X3P3</accession>
<keyword evidence="5" id="KW-1185">Reference proteome</keyword>
<dbReference type="Gene3D" id="1.10.10.1940">
    <property type="match status" value="1"/>
</dbReference>
<dbReference type="PANTHER" id="PTHR46219:SF8">
    <property type="entry name" value="SHKT DOMAIN-CONTAINING PROTEIN"/>
    <property type="match status" value="1"/>
</dbReference>
<evidence type="ECO:0000313" key="5">
    <source>
        <dbReference type="Proteomes" id="UP000095283"/>
    </source>
</evidence>
<dbReference type="PROSITE" id="PS51670">
    <property type="entry name" value="SHKT"/>
    <property type="match status" value="1"/>
</dbReference>
<dbReference type="Proteomes" id="UP000095283">
    <property type="component" value="Unplaced"/>
</dbReference>
<keyword evidence="1" id="KW-0732">Signal</keyword>
<keyword evidence="2" id="KW-1015">Disulfide bond</keyword>
<dbReference type="InterPro" id="IPR003582">
    <property type="entry name" value="ShKT_dom"/>
</dbReference>
<organism evidence="5 6">
    <name type="scientific">Heterorhabditis bacteriophora</name>
    <name type="common">Entomopathogenic nematode worm</name>
    <dbReference type="NCBI Taxonomy" id="37862"/>
    <lineage>
        <taxon>Eukaryota</taxon>
        <taxon>Metazoa</taxon>
        <taxon>Ecdysozoa</taxon>
        <taxon>Nematoda</taxon>
        <taxon>Chromadorea</taxon>
        <taxon>Rhabditida</taxon>
        <taxon>Rhabditina</taxon>
        <taxon>Rhabditomorpha</taxon>
        <taxon>Strongyloidea</taxon>
        <taxon>Heterorhabditidae</taxon>
        <taxon>Heterorhabditis</taxon>
    </lineage>
</organism>
<evidence type="ECO:0000313" key="6">
    <source>
        <dbReference type="WBParaSite" id="Hba_12132"/>
    </source>
</evidence>
<proteinExistence type="predicted"/>
<dbReference type="FunFam" id="1.10.10.1940:FF:000002">
    <property type="entry name" value="PHAryngeal gland Toxin-related"/>
    <property type="match status" value="1"/>
</dbReference>
<dbReference type="PANTHER" id="PTHR46219">
    <property type="entry name" value="PROTEIN CBG11138"/>
    <property type="match status" value="1"/>
</dbReference>
<comment type="caution">
    <text evidence="3">Lacks conserved residue(s) required for the propagation of feature annotation.</text>
</comment>
<feature type="domain" description="ShKT" evidence="4">
    <location>
        <begin position="84"/>
        <end position="124"/>
    </location>
</feature>
<dbReference type="SMART" id="SM00254">
    <property type="entry name" value="ShKT"/>
    <property type="match status" value="1"/>
</dbReference>